<proteinExistence type="predicted"/>
<protein>
    <recommendedName>
        <fullName evidence="3">AB hydrolase-1 domain-containing protein</fullName>
    </recommendedName>
</protein>
<evidence type="ECO:0008006" key="3">
    <source>
        <dbReference type="Google" id="ProtNLM"/>
    </source>
</evidence>
<evidence type="ECO:0000313" key="2">
    <source>
        <dbReference type="Proteomes" id="UP001174691"/>
    </source>
</evidence>
<dbReference type="Gene3D" id="3.40.50.1820">
    <property type="entry name" value="alpha/beta hydrolase"/>
    <property type="match status" value="1"/>
</dbReference>
<dbReference type="SUPFAM" id="SSF53474">
    <property type="entry name" value="alpha/beta-Hydrolases"/>
    <property type="match status" value="1"/>
</dbReference>
<comment type="caution">
    <text evidence="1">The sequence shown here is derived from an EMBL/GenBank/DDBJ whole genome shotgun (WGS) entry which is preliminary data.</text>
</comment>
<dbReference type="Proteomes" id="UP001174691">
    <property type="component" value="Unassembled WGS sequence"/>
</dbReference>
<keyword evidence="2" id="KW-1185">Reference proteome</keyword>
<dbReference type="EMBL" id="JANBVN010000047">
    <property type="protein sequence ID" value="KAJ9156959.1"/>
    <property type="molecule type" value="Genomic_DNA"/>
</dbReference>
<reference evidence="1" key="1">
    <citation type="submission" date="2022-07" db="EMBL/GenBank/DDBJ databases">
        <title>Fungi with potential for degradation of polypropylene.</title>
        <authorList>
            <person name="Gostincar C."/>
        </authorList>
    </citation>
    <scope>NUCLEOTIDE SEQUENCE</scope>
    <source>
        <strain evidence="1">EXF-13287</strain>
    </source>
</reference>
<evidence type="ECO:0000313" key="1">
    <source>
        <dbReference type="EMBL" id="KAJ9156959.1"/>
    </source>
</evidence>
<dbReference type="InterPro" id="IPR029058">
    <property type="entry name" value="AB_hydrolase_fold"/>
</dbReference>
<sequence length="143" mass="15355">MVTGHSLSGAEPLAVGLDFRGWGESTGPKDAKAYTISAITSDIDVALTNLRLERVVLLDLSIGAKVAQILMTLLPASALRGLVLVSPAPATPCSLPSDMSEQQMHAYDNAESAEFVARNVLMLSFRLRDLPDFVVDDMLRGNR</sequence>
<accession>A0AA38S688</accession>
<name>A0AA38S688_9PEZI</name>
<dbReference type="AlphaFoldDB" id="A0AA38S688"/>
<organism evidence="1 2">
    <name type="scientific">Coniochaeta hoffmannii</name>
    <dbReference type="NCBI Taxonomy" id="91930"/>
    <lineage>
        <taxon>Eukaryota</taxon>
        <taxon>Fungi</taxon>
        <taxon>Dikarya</taxon>
        <taxon>Ascomycota</taxon>
        <taxon>Pezizomycotina</taxon>
        <taxon>Sordariomycetes</taxon>
        <taxon>Sordariomycetidae</taxon>
        <taxon>Coniochaetales</taxon>
        <taxon>Coniochaetaceae</taxon>
        <taxon>Coniochaeta</taxon>
    </lineage>
</organism>
<gene>
    <name evidence="1" type="ORF">NKR19_g3946</name>
</gene>